<feature type="region of interest" description="Disordered" evidence="11">
    <location>
        <begin position="1"/>
        <end position="56"/>
    </location>
</feature>
<dbReference type="Proteomes" id="UP001150538">
    <property type="component" value="Unassembled WGS sequence"/>
</dbReference>
<dbReference type="CDD" id="cd02440">
    <property type="entry name" value="AdoMet_MTases"/>
    <property type="match status" value="1"/>
</dbReference>
<dbReference type="FunFam" id="3.40.50.150:FF:000007">
    <property type="entry name" value="rRNA adenine N(6)-methyltransferase"/>
    <property type="match status" value="1"/>
</dbReference>
<evidence type="ECO:0000313" key="13">
    <source>
        <dbReference type="EMBL" id="KAJ1920053.1"/>
    </source>
</evidence>
<dbReference type="PROSITE" id="PS01131">
    <property type="entry name" value="RRNA_A_DIMETH"/>
    <property type="match status" value="1"/>
</dbReference>
<keyword evidence="5 9" id="KW-0949">S-adenosyl-L-methionine</keyword>
<feature type="binding site" evidence="9">
    <location>
        <position position="145"/>
    </location>
    <ligand>
        <name>S-adenosyl-L-methionine</name>
        <dbReference type="ChEBI" id="CHEBI:59789"/>
    </ligand>
</feature>
<evidence type="ECO:0000256" key="10">
    <source>
        <dbReference type="RuleBase" id="RU362106"/>
    </source>
</evidence>
<feature type="domain" description="Ribosomal RNA adenine methylase transferase N-terminal" evidence="12">
    <location>
        <begin position="76"/>
        <end position="245"/>
    </location>
</feature>
<accession>A0A9W7ZZS2</accession>
<dbReference type="InterPro" id="IPR020598">
    <property type="entry name" value="rRNA_Ade_methylase_Trfase_N"/>
</dbReference>
<dbReference type="Gene3D" id="1.10.8.480">
    <property type="match status" value="1"/>
</dbReference>
<dbReference type="NCBIfam" id="TIGR00755">
    <property type="entry name" value="ksgA"/>
    <property type="match status" value="1"/>
</dbReference>
<dbReference type="AlphaFoldDB" id="A0A9W7ZZS2"/>
<keyword evidence="2 10" id="KW-0698">rRNA processing</keyword>
<evidence type="ECO:0000256" key="4">
    <source>
        <dbReference type="ARBA" id="ARBA00022679"/>
    </source>
</evidence>
<proteinExistence type="inferred from homology"/>
<gene>
    <name evidence="13" type="primary">DIM1</name>
    <name evidence="13" type="ORF">H4219_001582</name>
</gene>
<dbReference type="InterPro" id="IPR011530">
    <property type="entry name" value="rRNA_adenine_dimethylase"/>
</dbReference>
<comment type="catalytic activity">
    <reaction evidence="7">
        <text>adenosine(1779)/adenosine(1780) in 18S rRNA + 4 S-adenosyl-L-methionine = N(6)-dimethyladenosine(1779)/N(6)-dimethyladenosine(1780) in 18S rRNA + 4 S-adenosyl-L-homocysteine + 4 H(+)</text>
        <dbReference type="Rhea" id="RHEA:42780"/>
        <dbReference type="Rhea" id="RHEA-COMP:10234"/>
        <dbReference type="Rhea" id="RHEA-COMP:10236"/>
        <dbReference type="ChEBI" id="CHEBI:15378"/>
        <dbReference type="ChEBI" id="CHEBI:57856"/>
        <dbReference type="ChEBI" id="CHEBI:59789"/>
        <dbReference type="ChEBI" id="CHEBI:74411"/>
        <dbReference type="ChEBI" id="CHEBI:74493"/>
        <dbReference type="EC" id="2.1.1.183"/>
    </reaction>
</comment>
<comment type="similarity">
    <text evidence="8 9 10">Belongs to the class I-like SAM-binding methyltransferase superfamily. rRNA adenine N(6)-methyltransferase family.</text>
</comment>
<dbReference type="PANTHER" id="PTHR11727:SF7">
    <property type="entry name" value="DIMETHYLADENOSINE TRANSFERASE-RELATED"/>
    <property type="match status" value="1"/>
</dbReference>
<dbReference type="SUPFAM" id="SSF53335">
    <property type="entry name" value="S-adenosyl-L-methionine-dependent methyltransferases"/>
    <property type="match status" value="1"/>
</dbReference>
<evidence type="ECO:0000256" key="8">
    <source>
        <dbReference type="ARBA" id="ARBA00061109"/>
    </source>
</evidence>
<dbReference type="SMART" id="SM00650">
    <property type="entry name" value="rADc"/>
    <property type="match status" value="1"/>
</dbReference>
<dbReference type="OrthoDB" id="74991at2759"/>
<feature type="compositionally biased region" description="Polar residues" evidence="11">
    <location>
        <begin position="1"/>
        <end position="19"/>
    </location>
</feature>
<dbReference type="GO" id="GO:0003723">
    <property type="term" value="F:RNA binding"/>
    <property type="evidence" value="ECO:0007669"/>
    <property type="project" value="UniProtKB-UniRule"/>
</dbReference>
<evidence type="ECO:0000256" key="5">
    <source>
        <dbReference type="ARBA" id="ARBA00022691"/>
    </source>
</evidence>
<evidence type="ECO:0000313" key="14">
    <source>
        <dbReference type="Proteomes" id="UP001150538"/>
    </source>
</evidence>
<protein>
    <recommendedName>
        <fullName evidence="10">rRNA adenine N(6)-methyltransferase</fullName>
        <ecNumber evidence="10">2.1.1.-</ecNumber>
    </recommendedName>
</protein>
<dbReference type="Pfam" id="PF00398">
    <property type="entry name" value="RrnaAD"/>
    <property type="match status" value="1"/>
</dbReference>
<evidence type="ECO:0000256" key="2">
    <source>
        <dbReference type="ARBA" id="ARBA00022552"/>
    </source>
</evidence>
<dbReference type="PROSITE" id="PS51689">
    <property type="entry name" value="SAM_RNA_A_N6_MT"/>
    <property type="match status" value="1"/>
</dbReference>
<comment type="caution">
    <text evidence="13">The sequence shown here is derived from an EMBL/GenBank/DDBJ whole genome shotgun (WGS) entry which is preliminary data.</text>
</comment>
<name>A0A9W7ZZS2_9FUNG</name>
<dbReference type="InterPro" id="IPR029063">
    <property type="entry name" value="SAM-dependent_MTases_sf"/>
</dbReference>
<feature type="binding site" evidence="9">
    <location>
        <position position="71"/>
    </location>
    <ligand>
        <name>S-adenosyl-L-methionine</name>
        <dbReference type="ChEBI" id="CHEBI:59789"/>
    </ligand>
</feature>
<organism evidence="13 14">
    <name type="scientific">Mycoemilia scoparia</name>
    <dbReference type="NCBI Taxonomy" id="417184"/>
    <lineage>
        <taxon>Eukaryota</taxon>
        <taxon>Fungi</taxon>
        <taxon>Fungi incertae sedis</taxon>
        <taxon>Zoopagomycota</taxon>
        <taxon>Kickxellomycotina</taxon>
        <taxon>Kickxellomycetes</taxon>
        <taxon>Kickxellales</taxon>
        <taxon>Kickxellaceae</taxon>
        <taxon>Mycoemilia</taxon>
    </lineage>
</organism>
<keyword evidence="6 9" id="KW-0694">RNA-binding</keyword>
<keyword evidence="3 9" id="KW-0489">Methyltransferase</keyword>
<sequence length="332" mass="37524">MPKVTTRQLRKQNQQSSAMAMNKPKTLDAHSKSSPYAKKTNKAEAANDSGKESNSRYFGPMFNKSLGQHILTNPLIAQLIVDRADVKQTDTVLEVGPGTGNLTMKILEQAKKVIACEADPRLAAELTKRVRNANKQNKLEILHGDVMKRDLPFFDVCISNTPYQISSPLTFKLLAHRPLFRCAVLMFQHEFAMKLVAKPGESLYGRISVNCQLYAKVEHVRKVGKNNFKPPPKVESSVVRIDPINPPPAIDFDEWDGLIRIVFNRKHKTLKANFKSKTVMAMLENNYKTFCSENEMMLEDNFDIKEKVLAVLDDLNVADTRAITMTIDDFLE</sequence>
<dbReference type="EMBL" id="JANBPU010000018">
    <property type="protein sequence ID" value="KAJ1920053.1"/>
    <property type="molecule type" value="Genomic_DNA"/>
</dbReference>
<evidence type="ECO:0000256" key="1">
    <source>
        <dbReference type="ARBA" id="ARBA00002977"/>
    </source>
</evidence>
<evidence type="ECO:0000256" key="11">
    <source>
        <dbReference type="SAM" id="MobiDB-lite"/>
    </source>
</evidence>
<evidence type="ECO:0000256" key="7">
    <source>
        <dbReference type="ARBA" id="ARBA00049478"/>
    </source>
</evidence>
<dbReference type="InterPro" id="IPR020596">
    <property type="entry name" value="rRNA_Ade_Mease_Trfase_CS"/>
</dbReference>
<evidence type="ECO:0000256" key="6">
    <source>
        <dbReference type="ARBA" id="ARBA00022884"/>
    </source>
</evidence>
<evidence type="ECO:0000256" key="9">
    <source>
        <dbReference type="PROSITE-ProRule" id="PRU01026"/>
    </source>
</evidence>
<comment type="function">
    <text evidence="1">Specifically dimethylates two adjacent adenosines in the loop of a conserved hairpin near the 3'-end of 18S rRNA in the 40S particle.</text>
</comment>
<dbReference type="GO" id="GO:0052909">
    <property type="term" value="F:18S rRNA (adenine(1779)-N(6)/adenine(1780)-N(6))-dimethyltransferase activity"/>
    <property type="evidence" value="ECO:0007669"/>
    <property type="project" value="UniProtKB-EC"/>
</dbReference>
<dbReference type="Gene3D" id="3.40.50.150">
    <property type="entry name" value="Vaccinia Virus protein VP39"/>
    <property type="match status" value="1"/>
</dbReference>
<reference evidence="13" key="1">
    <citation type="submission" date="2022-07" db="EMBL/GenBank/DDBJ databases">
        <title>Phylogenomic reconstructions and comparative analyses of Kickxellomycotina fungi.</title>
        <authorList>
            <person name="Reynolds N.K."/>
            <person name="Stajich J.E."/>
            <person name="Barry K."/>
            <person name="Grigoriev I.V."/>
            <person name="Crous P."/>
            <person name="Smith M.E."/>
        </authorList>
    </citation>
    <scope>NUCLEOTIDE SEQUENCE</scope>
    <source>
        <strain evidence="13">NBRC 100468</strain>
    </source>
</reference>
<feature type="binding site" evidence="9">
    <location>
        <position position="96"/>
    </location>
    <ligand>
        <name>S-adenosyl-L-methionine</name>
        <dbReference type="ChEBI" id="CHEBI:59789"/>
    </ligand>
</feature>
<keyword evidence="4 9" id="KW-0808">Transferase</keyword>
<keyword evidence="14" id="KW-1185">Reference proteome</keyword>
<dbReference type="EC" id="2.1.1.-" evidence="10"/>
<feature type="binding site" evidence="9">
    <location>
        <position position="117"/>
    </location>
    <ligand>
        <name>S-adenosyl-L-methionine</name>
        <dbReference type="ChEBI" id="CHEBI:59789"/>
    </ligand>
</feature>
<evidence type="ECO:0000259" key="12">
    <source>
        <dbReference type="SMART" id="SM00650"/>
    </source>
</evidence>
<dbReference type="InterPro" id="IPR001737">
    <property type="entry name" value="KsgA/Erm"/>
</dbReference>
<dbReference type="PANTHER" id="PTHR11727">
    <property type="entry name" value="DIMETHYLADENOSINE TRANSFERASE"/>
    <property type="match status" value="1"/>
</dbReference>
<feature type="binding site" evidence="9">
    <location>
        <position position="160"/>
    </location>
    <ligand>
        <name>S-adenosyl-L-methionine</name>
        <dbReference type="ChEBI" id="CHEBI:59789"/>
    </ligand>
</feature>
<feature type="binding site" evidence="9">
    <location>
        <position position="69"/>
    </location>
    <ligand>
        <name>S-adenosyl-L-methionine</name>
        <dbReference type="ChEBI" id="CHEBI:59789"/>
    </ligand>
</feature>
<evidence type="ECO:0000256" key="3">
    <source>
        <dbReference type="ARBA" id="ARBA00022603"/>
    </source>
</evidence>